<dbReference type="EMBL" id="BLLF01004560">
    <property type="protein sequence ID" value="GFH29852.1"/>
    <property type="molecule type" value="Genomic_DNA"/>
</dbReference>
<organism evidence="1 2">
    <name type="scientific">Haematococcus lacustris</name>
    <name type="common">Green alga</name>
    <name type="synonym">Haematococcus pluvialis</name>
    <dbReference type="NCBI Taxonomy" id="44745"/>
    <lineage>
        <taxon>Eukaryota</taxon>
        <taxon>Viridiplantae</taxon>
        <taxon>Chlorophyta</taxon>
        <taxon>core chlorophytes</taxon>
        <taxon>Chlorophyceae</taxon>
        <taxon>CS clade</taxon>
        <taxon>Chlamydomonadales</taxon>
        <taxon>Haematococcaceae</taxon>
        <taxon>Haematococcus</taxon>
    </lineage>
</organism>
<gene>
    <name evidence="1" type="ORF">HaLaN_28589</name>
</gene>
<reference evidence="1 2" key="1">
    <citation type="submission" date="2020-02" db="EMBL/GenBank/DDBJ databases">
        <title>Draft genome sequence of Haematococcus lacustris strain NIES-144.</title>
        <authorList>
            <person name="Morimoto D."/>
            <person name="Nakagawa S."/>
            <person name="Yoshida T."/>
            <person name="Sawayama S."/>
        </authorList>
    </citation>
    <scope>NUCLEOTIDE SEQUENCE [LARGE SCALE GENOMIC DNA]</scope>
    <source>
        <strain evidence="1 2">NIES-144</strain>
    </source>
</reference>
<sequence length="14" mass="1695">MYLCCRGDVRVPPW</sequence>
<feature type="non-terminal residue" evidence="1">
    <location>
        <position position="14"/>
    </location>
</feature>
<dbReference type="Proteomes" id="UP000485058">
    <property type="component" value="Unassembled WGS sequence"/>
</dbReference>
<name>A0A6A0AB44_HAELA</name>
<proteinExistence type="predicted"/>
<evidence type="ECO:0000313" key="1">
    <source>
        <dbReference type="EMBL" id="GFH29852.1"/>
    </source>
</evidence>
<evidence type="ECO:0000313" key="2">
    <source>
        <dbReference type="Proteomes" id="UP000485058"/>
    </source>
</evidence>
<protein>
    <submittedName>
        <fullName evidence="1">Uncharacterized protein</fullName>
    </submittedName>
</protein>
<comment type="caution">
    <text evidence="1">The sequence shown here is derived from an EMBL/GenBank/DDBJ whole genome shotgun (WGS) entry which is preliminary data.</text>
</comment>
<accession>A0A6A0AB44</accession>
<keyword evidence="2" id="KW-1185">Reference proteome</keyword>
<feature type="non-terminal residue" evidence="1">
    <location>
        <position position="1"/>
    </location>
</feature>